<dbReference type="InterPro" id="IPR054822">
    <property type="entry name" value="DsrO-like"/>
</dbReference>
<dbReference type="AlphaFoldDB" id="S5VNV1"/>
<dbReference type="GO" id="GO:0051539">
    <property type="term" value="F:4 iron, 4 sulfur cluster binding"/>
    <property type="evidence" value="ECO:0007669"/>
    <property type="project" value="UniProtKB-KW"/>
</dbReference>
<dbReference type="PROSITE" id="PS51379">
    <property type="entry name" value="4FE4S_FER_2"/>
    <property type="match status" value="1"/>
</dbReference>
<keyword evidence="6" id="KW-0411">Iron-sulfur</keyword>
<dbReference type="Gene3D" id="3.30.70.20">
    <property type="match status" value="2"/>
</dbReference>
<dbReference type="CDD" id="cd10551">
    <property type="entry name" value="PsrB"/>
    <property type="match status" value="1"/>
</dbReference>
<dbReference type="InterPro" id="IPR017900">
    <property type="entry name" value="4Fe4S_Fe_S_CS"/>
</dbReference>
<dbReference type="SUPFAM" id="SSF54862">
    <property type="entry name" value="4Fe-4S ferredoxins"/>
    <property type="match status" value="1"/>
</dbReference>
<protein>
    <submittedName>
        <fullName evidence="9">Putative hdr-like menaquinol oxidoreductase iron-sulfur subunit 1</fullName>
    </submittedName>
</protein>
<feature type="signal peptide" evidence="7">
    <location>
        <begin position="1"/>
        <end position="31"/>
    </location>
</feature>
<evidence type="ECO:0000259" key="8">
    <source>
        <dbReference type="PROSITE" id="PS51379"/>
    </source>
</evidence>
<reference evidence="9" key="1">
    <citation type="journal article" date="2013" name="J. Bacteriol.">
        <title>Roles of HynAB and Ech, the only two hydrogenases found in the model sulfate reducer Desulfovibrio gigas.</title>
        <authorList>
            <person name="Morais-Silva F.O."/>
            <person name="Santos C.I."/>
            <person name="Rodrigues R."/>
            <person name="Pereira I.A."/>
            <person name="Rodrigues-Pousada C."/>
        </authorList>
    </citation>
    <scope>NUCLEOTIDE SEQUENCE</scope>
    <source>
        <strain evidence="9">ATCC 19364</strain>
    </source>
</reference>
<evidence type="ECO:0000256" key="2">
    <source>
        <dbReference type="ARBA" id="ARBA00011771"/>
    </source>
</evidence>
<proteinExistence type="predicted"/>
<evidence type="ECO:0000256" key="1">
    <source>
        <dbReference type="ARBA" id="ARBA00004418"/>
    </source>
</evidence>
<organism evidence="9">
    <name type="scientific">Megalodesulfovibrio gigas</name>
    <name type="common">Desulfovibrio gigas</name>
    <dbReference type="NCBI Taxonomy" id="879"/>
    <lineage>
        <taxon>Bacteria</taxon>
        <taxon>Pseudomonadati</taxon>
        <taxon>Thermodesulfobacteriota</taxon>
        <taxon>Desulfovibrionia</taxon>
        <taxon>Desulfovibrionales</taxon>
        <taxon>Desulfovibrionaceae</taxon>
        <taxon>Megalodesulfovibrio</taxon>
    </lineage>
</organism>
<comment type="subunit">
    <text evidence="2">Heterodimer of a large and a small subunit.</text>
</comment>
<evidence type="ECO:0000256" key="5">
    <source>
        <dbReference type="ARBA" id="ARBA00023004"/>
    </source>
</evidence>
<dbReference type="InterPro" id="IPR006311">
    <property type="entry name" value="TAT_signal"/>
</dbReference>
<dbReference type="GO" id="GO:0046872">
    <property type="term" value="F:metal ion binding"/>
    <property type="evidence" value="ECO:0007669"/>
    <property type="project" value="UniProtKB-KW"/>
</dbReference>
<keyword evidence="5" id="KW-0408">Iron</keyword>
<dbReference type="PROSITE" id="PS00198">
    <property type="entry name" value="4FE4S_FER_1"/>
    <property type="match status" value="1"/>
</dbReference>
<dbReference type="InterPro" id="IPR019546">
    <property type="entry name" value="TAT_signal_bac_arc"/>
</dbReference>
<dbReference type="PROSITE" id="PS51318">
    <property type="entry name" value="TAT"/>
    <property type="match status" value="1"/>
</dbReference>
<dbReference type="GO" id="GO:0042597">
    <property type="term" value="C:periplasmic space"/>
    <property type="evidence" value="ECO:0007669"/>
    <property type="project" value="UniProtKB-SubCell"/>
</dbReference>
<evidence type="ECO:0000256" key="3">
    <source>
        <dbReference type="ARBA" id="ARBA00022485"/>
    </source>
</evidence>
<keyword evidence="3" id="KW-0004">4Fe-4S</keyword>
<comment type="subcellular location">
    <subcellularLocation>
        <location evidence="1">Periplasm</location>
    </subcellularLocation>
</comment>
<name>S5VNV1_MEGGA</name>
<dbReference type="InterPro" id="IPR017896">
    <property type="entry name" value="4Fe4S_Fe-S-bd"/>
</dbReference>
<accession>S5VNV1</accession>
<dbReference type="PANTHER" id="PTHR43177">
    <property type="entry name" value="PROTEIN NRFC"/>
    <property type="match status" value="1"/>
</dbReference>
<gene>
    <name evidence="9" type="primary">dsrO</name>
</gene>
<dbReference type="Pfam" id="PF13247">
    <property type="entry name" value="Fer4_11"/>
    <property type="match status" value="1"/>
</dbReference>
<dbReference type="PANTHER" id="PTHR43177:SF3">
    <property type="entry name" value="PROTEIN NRFC HOMOLOG"/>
    <property type="match status" value="1"/>
</dbReference>
<dbReference type="OMA" id="PNVYYIR"/>
<dbReference type="NCBIfam" id="TIGR01409">
    <property type="entry name" value="TAT_signal_seq"/>
    <property type="match status" value="1"/>
</dbReference>
<evidence type="ECO:0000256" key="7">
    <source>
        <dbReference type="SAM" id="SignalP"/>
    </source>
</evidence>
<dbReference type="EMBL" id="KF113860">
    <property type="protein sequence ID" value="AGS82791.1"/>
    <property type="molecule type" value="Genomic_DNA"/>
</dbReference>
<evidence type="ECO:0000256" key="6">
    <source>
        <dbReference type="ARBA" id="ARBA00023014"/>
    </source>
</evidence>
<keyword evidence="7" id="KW-0732">Signal</keyword>
<evidence type="ECO:0000313" key="9">
    <source>
        <dbReference type="EMBL" id="AGS82791.1"/>
    </source>
</evidence>
<evidence type="ECO:0000256" key="4">
    <source>
        <dbReference type="ARBA" id="ARBA00022723"/>
    </source>
</evidence>
<keyword evidence="4" id="KW-0479">Metal-binding</keyword>
<sequence>MSKTRRDFLKLAGACACTVAASQLVGANAQAADAGHGGHAPAVAQPANQHDNALHGTHWGMVIDTKRFTDPLLVQKCMDACHLTHNVPKIDGPQELKWIWAASYLETFTEHNHYLPESVEQRSFMLLCNHCENPPCVRVCPTKATFKRAWDGIVQMDMHRCIGCRFCMAACPYGARSFNFNNPRPYLDETKMNPDYPTRMRGVVEKCTFCVERLAQGLMPACVEASDGAILFGDLDDPHSSVRKALASKFTVRRKVSLGTEPSVYYII</sequence>
<dbReference type="InterPro" id="IPR050954">
    <property type="entry name" value="ET_IronSulfur_Cluster-Binding"/>
</dbReference>
<feature type="chain" id="PRO_5004541743" evidence="7">
    <location>
        <begin position="32"/>
        <end position="268"/>
    </location>
</feature>
<dbReference type="NCBIfam" id="NF045797">
    <property type="entry name" value="DsrO"/>
    <property type="match status" value="1"/>
</dbReference>
<feature type="domain" description="4Fe-4S ferredoxin-type" evidence="8">
    <location>
        <begin position="152"/>
        <end position="181"/>
    </location>
</feature>